<gene>
    <name evidence="1" type="ORF">NDU88_012301</name>
</gene>
<sequence length="107" mass="11839">MVGGDCTWRYGCLGGRPFVSSKPGALLPGRREMLADHEAPAVVVEELGGTGVLIPGSERSLDEVYGEMCTLTKHVLAWLWLLKQKMKEEEDFLKSINGLSGFDFDMY</sequence>
<evidence type="ECO:0000313" key="2">
    <source>
        <dbReference type="Proteomes" id="UP001066276"/>
    </source>
</evidence>
<keyword evidence="2" id="KW-1185">Reference proteome</keyword>
<protein>
    <submittedName>
        <fullName evidence="1">Uncharacterized protein</fullName>
    </submittedName>
</protein>
<evidence type="ECO:0000313" key="1">
    <source>
        <dbReference type="EMBL" id="KAJ1146019.1"/>
    </source>
</evidence>
<organism evidence="1 2">
    <name type="scientific">Pleurodeles waltl</name>
    <name type="common">Iberian ribbed newt</name>
    <dbReference type="NCBI Taxonomy" id="8319"/>
    <lineage>
        <taxon>Eukaryota</taxon>
        <taxon>Metazoa</taxon>
        <taxon>Chordata</taxon>
        <taxon>Craniata</taxon>
        <taxon>Vertebrata</taxon>
        <taxon>Euteleostomi</taxon>
        <taxon>Amphibia</taxon>
        <taxon>Batrachia</taxon>
        <taxon>Caudata</taxon>
        <taxon>Salamandroidea</taxon>
        <taxon>Salamandridae</taxon>
        <taxon>Pleurodelinae</taxon>
        <taxon>Pleurodeles</taxon>
    </lineage>
</organism>
<accession>A0AAV7R1J9</accession>
<proteinExistence type="predicted"/>
<comment type="caution">
    <text evidence="1">The sequence shown here is derived from an EMBL/GenBank/DDBJ whole genome shotgun (WGS) entry which is preliminary data.</text>
</comment>
<dbReference type="AlphaFoldDB" id="A0AAV7R1J9"/>
<reference evidence="1" key="1">
    <citation type="journal article" date="2022" name="bioRxiv">
        <title>Sequencing and chromosome-scale assembly of the giantPleurodeles waltlgenome.</title>
        <authorList>
            <person name="Brown T."/>
            <person name="Elewa A."/>
            <person name="Iarovenko S."/>
            <person name="Subramanian E."/>
            <person name="Araus A.J."/>
            <person name="Petzold A."/>
            <person name="Susuki M."/>
            <person name="Suzuki K.-i.T."/>
            <person name="Hayashi T."/>
            <person name="Toyoda A."/>
            <person name="Oliveira C."/>
            <person name="Osipova E."/>
            <person name="Leigh N.D."/>
            <person name="Simon A."/>
            <person name="Yun M.H."/>
        </authorList>
    </citation>
    <scope>NUCLEOTIDE SEQUENCE</scope>
    <source>
        <strain evidence="1">20211129_DDA</strain>
        <tissue evidence="1">Liver</tissue>
    </source>
</reference>
<name>A0AAV7R1J9_PLEWA</name>
<dbReference type="Proteomes" id="UP001066276">
    <property type="component" value="Chromosome 6"/>
</dbReference>
<dbReference type="EMBL" id="JANPWB010000010">
    <property type="protein sequence ID" value="KAJ1146019.1"/>
    <property type="molecule type" value="Genomic_DNA"/>
</dbReference>